<dbReference type="InterPro" id="IPR028349">
    <property type="entry name" value="PafC-like"/>
</dbReference>
<dbReference type="EMBL" id="CP001778">
    <property type="protein sequence ID" value="ADD44100.1"/>
    <property type="molecule type" value="Genomic_DNA"/>
</dbReference>
<dbReference type="Pfam" id="PF19187">
    <property type="entry name" value="HTH_PafC"/>
    <property type="match status" value="1"/>
</dbReference>
<proteinExistence type="predicted"/>
<evidence type="ECO:0000259" key="2">
    <source>
        <dbReference type="Pfam" id="PF19187"/>
    </source>
</evidence>
<feature type="domain" description="PafC HTH" evidence="2">
    <location>
        <begin position="6"/>
        <end position="118"/>
    </location>
</feature>
<evidence type="ECO:0000313" key="5">
    <source>
        <dbReference type="Proteomes" id="UP000000844"/>
    </source>
</evidence>
<evidence type="ECO:0000259" key="3">
    <source>
        <dbReference type="Pfam" id="PF25583"/>
    </source>
</evidence>
<name>D3Q551_STANL</name>
<keyword evidence="5" id="KW-1185">Reference proteome</keyword>
<dbReference type="OrthoDB" id="5174471at2"/>
<dbReference type="PROSITE" id="PS52050">
    <property type="entry name" value="WYL"/>
    <property type="match status" value="1"/>
</dbReference>
<dbReference type="InterPro" id="IPR057727">
    <property type="entry name" value="WCX_dom"/>
</dbReference>
<evidence type="ECO:0000259" key="1">
    <source>
        <dbReference type="Pfam" id="PF13280"/>
    </source>
</evidence>
<dbReference type="PANTHER" id="PTHR34580">
    <property type="match status" value="1"/>
</dbReference>
<accession>D3Q551</accession>
<dbReference type="RefSeq" id="WP_013019671.1">
    <property type="nucleotide sequence ID" value="NC_013947.1"/>
</dbReference>
<dbReference type="eggNOG" id="COG2378">
    <property type="taxonomic scope" value="Bacteria"/>
</dbReference>
<dbReference type="Pfam" id="PF25583">
    <property type="entry name" value="WCX"/>
    <property type="match status" value="1"/>
</dbReference>
<feature type="domain" description="WCX" evidence="3">
    <location>
        <begin position="239"/>
        <end position="312"/>
    </location>
</feature>
<evidence type="ECO:0000313" key="4">
    <source>
        <dbReference type="EMBL" id="ADD44100.1"/>
    </source>
</evidence>
<dbReference type="KEGG" id="sna:Snas_4455"/>
<dbReference type="InterPro" id="IPR051534">
    <property type="entry name" value="CBASS_pafABC_assoc_protein"/>
</dbReference>
<dbReference type="AlphaFoldDB" id="D3Q551"/>
<dbReference type="HOGENOM" id="CLU_041141_2_0_11"/>
<dbReference type="Proteomes" id="UP000000844">
    <property type="component" value="Chromosome"/>
</dbReference>
<dbReference type="PIRSF" id="PIRSF016838">
    <property type="entry name" value="PafC"/>
    <property type="match status" value="1"/>
</dbReference>
<evidence type="ECO:0008006" key="6">
    <source>
        <dbReference type="Google" id="ProtNLM"/>
    </source>
</evidence>
<organism evidence="4 5">
    <name type="scientific">Stackebrandtia nassauensis (strain DSM 44728 / CIP 108903 / NRRL B-16338 / NBRC 102104 / LLR-40K-21)</name>
    <dbReference type="NCBI Taxonomy" id="446470"/>
    <lineage>
        <taxon>Bacteria</taxon>
        <taxon>Bacillati</taxon>
        <taxon>Actinomycetota</taxon>
        <taxon>Actinomycetes</taxon>
        <taxon>Glycomycetales</taxon>
        <taxon>Glycomycetaceae</taxon>
        <taxon>Stackebrandtia</taxon>
    </lineage>
</organism>
<dbReference type="InterPro" id="IPR026881">
    <property type="entry name" value="WYL_dom"/>
</dbReference>
<dbReference type="PANTHER" id="PTHR34580:SF1">
    <property type="entry name" value="PROTEIN PAFC"/>
    <property type="match status" value="1"/>
</dbReference>
<feature type="domain" description="WYL" evidence="1">
    <location>
        <begin position="143"/>
        <end position="208"/>
    </location>
</feature>
<reference evidence="4 5" key="1">
    <citation type="journal article" date="2009" name="Stand. Genomic Sci.">
        <title>Complete genome sequence of Stackebrandtia nassauensis type strain (LLR-40K-21).</title>
        <authorList>
            <person name="Munk C."/>
            <person name="Lapidus A."/>
            <person name="Copeland A."/>
            <person name="Jando M."/>
            <person name="Mayilraj S."/>
            <person name="Glavina Del Rio T."/>
            <person name="Nolan M."/>
            <person name="Chen F."/>
            <person name="Lucas S."/>
            <person name="Tice H."/>
            <person name="Cheng J.F."/>
            <person name="Han C."/>
            <person name="Detter J.C."/>
            <person name="Bruce D."/>
            <person name="Goodwin L."/>
            <person name="Chain P."/>
            <person name="Pitluck S."/>
            <person name="Goker M."/>
            <person name="Ovchinikova G."/>
            <person name="Pati A."/>
            <person name="Ivanova N."/>
            <person name="Mavromatis K."/>
            <person name="Chen A."/>
            <person name="Palaniappan K."/>
            <person name="Land M."/>
            <person name="Hauser L."/>
            <person name="Chang Y.J."/>
            <person name="Jeffries C.D."/>
            <person name="Bristow J."/>
            <person name="Eisen J.A."/>
            <person name="Markowitz V."/>
            <person name="Hugenholtz P."/>
            <person name="Kyrpides N.C."/>
            <person name="Klenk H.P."/>
        </authorList>
    </citation>
    <scope>NUCLEOTIDE SEQUENCE [LARGE SCALE GENOMIC DNA]</scope>
    <source>
        <strain evidence="5">DSM 44728 / CIP 108903 / NRRL B-16338 / NBRC 102104 / LLR-40K-21</strain>
    </source>
</reference>
<dbReference type="Pfam" id="PF13280">
    <property type="entry name" value="WYL"/>
    <property type="match status" value="1"/>
</dbReference>
<gene>
    <name evidence="4" type="ordered locus">Snas_4455</name>
</gene>
<dbReference type="InterPro" id="IPR043839">
    <property type="entry name" value="PafC_HTH"/>
</dbReference>
<protein>
    <recommendedName>
        <fullName evidence="6">Transcriptional regulator protein-like protein</fullName>
    </recommendedName>
</protein>
<sequence length="317" mass="34547">MTSASRLSRVLNLVPYLLARPGIRIDAAAADLGISVAELRDDLTLLWMCGLPGYGPGDLIDIAFDDDTVTVTYDAGMTRPVRLSPDEALALVVALRMLADTPGLSDRDAVRRTLDKVAEAAGDAAASASQVSVATTVDETNVDVFSRIVVDGKAVRLTYYSAGRDKTTERVVDPIRVVIADDHAYLHAWCRSAEDIRRFRLDRIDAHTVLDEPAAVPPHARDRTDAPGAVFRTEASQLPTVVLRVSRGARWIAEYYPCQDVRPEADGRWLVTLRARDLNWAKRLVLSLGTEAEAVAPDSLREAVIDDARTALAAYEA</sequence>
<dbReference type="STRING" id="446470.Snas_4455"/>